<organism evidence="1">
    <name type="scientific">viral metagenome</name>
    <dbReference type="NCBI Taxonomy" id="1070528"/>
    <lineage>
        <taxon>unclassified sequences</taxon>
        <taxon>metagenomes</taxon>
        <taxon>organismal metagenomes</taxon>
    </lineage>
</organism>
<dbReference type="AlphaFoldDB" id="A0A6C0JFW9"/>
<dbReference type="EMBL" id="MN740395">
    <property type="protein sequence ID" value="QHU04283.1"/>
    <property type="molecule type" value="Genomic_DNA"/>
</dbReference>
<sequence length="311" mass="36699">MHDTLNKDVSGFIDDFNKKDDIIQLKGWCFHKLYNNCEIRIKYKLCDDSSKELFIDNVNDNNNRRQDVINAYKFSSNDKLMCGWDFKITDKNVKNVELEMFFDEKWNTIFTFEKYFKNYIVEKKNGYIPSFVVVDNFYQDVDSVRELALLQTFEYHTEYHKGKRTDSVFRFEGLKESFESILNCKIKNWTNYGVNGCFQICVGGDQLVYHVDKQEYAGIIFLTPDAPPQTGTTFYRSKNTKKMKAPDLDFEIVFKNGYLDSTEFEVVDVIGNVYNRVVLFDSKMIHAASTYFGTNLENGRLFQLFFFDLER</sequence>
<proteinExistence type="predicted"/>
<protein>
    <submittedName>
        <fullName evidence="1">Uncharacterized protein</fullName>
    </submittedName>
</protein>
<accession>A0A6C0JFW9</accession>
<reference evidence="1" key="1">
    <citation type="journal article" date="2020" name="Nature">
        <title>Giant virus diversity and host interactions through global metagenomics.</title>
        <authorList>
            <person name="Schulz F."/>
            <person name="Roux S."/>
            <person name="Paez-Espino D."/>
            <person name="Jungbluth S."/>
            <person name="Walsh D.A."/>
            <person name="Denef V.J."/>
            <person name="McMahon K.D."/>
            <person name="Konstantinidis K.T."/>
            <person name="Eloe-Fadrosh E.A."/>
            <person name="Kyrpides N.C."/>
            <person name="Woyke T."/>
        </authorList>
    </citation>
    <scope>NUCLEOTIDE SEQUENCE</scope>
    <source>
        <strain evidence="1">GVMAG-M-3300027708-39</strain>
    </source>
</reference>
<name>A0A6C0JFW9_9ZZZZ</name>
<evidence type="ECO:0000313" key="1">
    <source>
        <dbReference type="EMBL" id="QHU04283.1"/>
    </source>
</evidence>